<organism evidence="1">
    <name type="scientific">Micrurus paraensis</name>
    <dbReference type="NCBI Taxonomy" id="1970185"/>
    <lineage>
        <taxon>Eukaryota</taxon>
        <taxon>Metazoa</taxon>
        <taxon>Chordata</taxon>
        <taxon>Craniata</taxon>
        <taxon>Vertebrata</taxon>
        <taxon>Euteleostomi</taxon>
        <taxon>Lepidosauria</taxon>
        <taxon>Squamata</taxon>
        <taxon>Bifurcata</taxon>
        <taxon>Unidentata</taxon>
        <taxon>Episquamata</taxon>
        <taxon>Toxicofera</taxon>
        <taxon>Serpentes</taxon>
        <taxon>Colubroidea</taxon>
        <taxon>Elapidae</taxon>
        <taxon>Elapinae</taxon>
        <taxon>Micrurus</taxon>
    </lineage>
</organism>
<name>A0A2D4K813_9SAUR</name>
<dbReference type="AlphaFoldDB" id="A0A2D4K813"/>
<protein>
    <submittedName>
        <fullName evidence="1">Uncharacterized protein</fullName>
    </submittedName>
</protein>
<reference evidence="1" key="2">
    <citation type="submission" date="2017-11" db="EMBL/GenBank/DDBJ databases">
        <title>Coralsnake Venomics: Analyses of Venom Gland Transcriptomes and Proteomes of Six Brazilian Taxa.</title>
        <authorList>
            <person name="Aird S.D."/>
            <person name="Jorge da Silva N."/>
            <person name="Qiu L."/>
            <person name="Villar-Briones A."/>
            <person name="Aparecida-Saddi V."/>
            <person name="Campos-Telles M.P."/>
            <person name="Grau M."/>
            <person name="Mikheyev A.S."/>
        </authorList>
    </citation>
    <scope>NUCLEOTIDE SEQUENCE</scope>
    <source>
        <tissue evidence="1">Venom_gland</tissue>
    </source>
</reference>
<sequence length="124" mass="14782">MFSILFAYSEENAVHLPFFSFDFEKQGCNFMQDHLAFFLLISKSFFKHWTVNQFKSCLLRGGKPNFLQFLTEKKKASGWSLLTKFKLIAKEGFMELYIPITWEPFCIKLQLVWSADYVHIYRIE</sequence>
<evidence type="ECO:0000313" key="1">
    <source>
        <dbReference type="EMBL" id="LAB04877.1"/>
    </source>
</evidence>
<proteinExistence type="predicted"/>
<accession>A0A2D4K813</accession>
<reference evidence="1" key="1">
    <citation type="submission" date="2017-07" db="EMBL/GenBank/DDBJ databases">
        <authorList>
            <person name="Mikheyev A."/>
            <person name="Grau M."/>
        </authorList>
    </citation>
    <scope>NUCLEOTIDE SEQUENCE</scope>
    <source>
        <tissue evidence="1">Venom_gland</tissue>
    </source>
</reference>
<dbReference type="EMBL" id="IACL01044085">
    <property type="protein sequence ID" value="LAB04877.1"/>
    <property type="molecule type" value="Transcribed_RNA"/>
</dbReference>